<accession>A0A8C9UNI0</accession>
<name>A0A8C9UNI0_SPEDA</name>
<dbReference type="Ensembl" id="ENSSDAT00000010539.1">
    <property type="protein sequence ID" value="ENSSDAP00000009278.1"/>
    <property type="gene ID" value="ENSSDAG00000008432.1"/>
</dbReference>
<dbReference type="PANTHER" id="PTHR16186:SF11">
    <property type="entry name" value="SIGNAL-TRANSDUCING ADAPTOR PROTEIN 2"/>
    <property type="match status" value="1"/>
</dbReference>
<dbReference type="InterPro" id="IPR036860">
    <property type="entry name" value="SH2_dom_sf"/>
</dbReference>
<dbReference type="PANTHER" id="PTHR16186">
    <property type="entry name" value="SIGNAL-TRANSDUCING ADAPTOR PROTEIN-RELATED"/>
    <property type="match status" value="1"/>
</dbReference>
<evidence type="ECO:0000256" key="1">
    <source>
        <dbReference type="SAM" id="MobiDB-lite"/>
    </source>
</evidence>
<dbReference type="InterPro" id="IPR011993">
    <property type="entry name" value="PH-like_dom_sf"/>
</dbReference>
<feature type="region of interest" description="Disordered" evidence="1">
    <location>
        <begin position="306"/>
        <end position="332"/>
    </location>
</feature>
<dbReference type="SUPFAM" id="SSF55550">
    <property type="entry name" value="SH2 domain"/>
    <property type="match status" value="1"/>
</dbReference>
<proteinExistence type="predicted"/>
<dbReference type="SUPFAM" id="SSF50729">
    <property type="entry name" value="PH domain-like"/>
    <property type="match status" value="1"/>
</dbReference>
<dbReference type="AlphaFoldDB" id="A0A8C9UNI0"/>
<dbReference type="InterPro" id="IPR039111">
    <property type="entry name" value="STAP1/STAP2"/>
</dbReference>
<dbReference type="Gene3D" id="2.30.29.30">
    <property type="entry name" value="Pleckstrin-homology domain (PH domain)/Phosphotyrosine-binding domain (PTB)"/>
    <property type="match status" value="1"/>
</dbReference>
<sequence>MRMGLALKSGPRFLGSPPGKGLGFLATSPPSPSTCAPQGYKKFWAGLQGLTISFYSSNRDFQPLEKLDLRTFVKLTDEAPRAGSRDPGIHFSLVLRDQEIKFKVGHLEGLVLPYFPAPLTHTNMESSGLLCRVVGGAARPRCFLKVSRLEAQLLLERYPECGNLLLRPSGDGKDGVSVTTRQTLNGYCTHACVPCSSHVSTPHSTHLLEAGSTCTHTCRALSILDHDNSKRHGPARASRAAWGQAHRCSRRLRTSPAPPADGSKSLPPVASSQDRLPPLPPLPPLLSQDDNYVTPIADAPAADYVNQDGANQDGAWGRVLLGGGPPPLGLGDVTAELQEKLQKRRALEQ</sequence>
<reference evidence="2" key="2">
    <citation type="submission" date="2025-09" db="UniProtKB">
        <authorList>
            <consortium name="Ensembl"/>
        </authorList>
    </citation>
    <scope>IDENTIFICATION</scope>
</reference>
<evidence type="ECO:0008006" key="4">
    <source>
        <dbReference type="Google" id="ProtNLM"/>
    </source>
</evidence>
<protein>
    <recommendedName>
        <fullName evidence="4">SH2 domain-containing protein</fullName>
    </recommendedName>
</protein>
<dbReference type="Proteomes" id="UP000694422">
    <property type="component" value="Unplaced"/>
</dbReference>
<reference evidence="2" key="1">
    <citation type="submission" date="2025-08" db="UniProtKB">
        <authorList>
            <consortium name="Ensembl"/>
        </authorList>
    </citation>
    <scope>IDENTIFICATION</scope>
</reference>
<feature type="region of interest" description="Disordered" evidence="1">
    <location>
        <begin position="227"/>
        <end position="291"/>
    </location>
</feature>
<dbReference type="GO" id="GO:0035591">
    <property type="term" value="F:signaling adaptor activity"/>
    <property type="evidence" value="ECO:0007669"/>
    <property type="project" value="InterPro"/>
</dbReference>
<keyword evidence="3" id="KW-1185">Reference proteome</keyword>
<evidence type="ECO:0000313" key="2">
    <source>
        <dbReference type="Ensembl" id="ENSSDAP00000009278.1"/>
    </source>
</evidence>
<organism evidence="2 3">
    <name type="scientific">Spermophilus dauricus</name>
    <name type="common">Daurian ground squirrel</name>
    <dbReference type="NCBI Taxonomy" id="99837"/>
    <lineage>
        <taxon>Eukaryota</taxon>
        <taxon>Metazoa</taxon>
        <taxon>Chordata</taxon>
        <taxon>Craniata</taxon>
        <taxon>Vertebrata</taxon>
        <taxon>Euteleostomi</taxon>
        <taxon>Mammalia</taxon>
        <taxon>Eutheria</taxon>
        <taxon>Euarchontoglires</taxon>
        <taxon>Glires</taxon>
        <taxon>Rodentia</taxon>
        <taxon>Sciuromorpha</taxon>
        <taxon>Sciuridae</taxon>
        <taxon>Xerinae</taxon>
        <taxon>Marmotini</taxon>
        <taxon>Spermophilus</taxon>
    </lineage>
</organism>
<dbReference type="Gene3D" id="3.30.505.10">
    <property type="entry name" value="SH2 domain"/>
    <property type="match status" value="1"/>
</dbReference>
<evidence type="ECO:0000313" key="3">
    <source>
        <dbReference type="Proteomes" id="UP000694422"/>
    </source>
</evidence>